<dbReference type="Gene3D" id="1.10.357.10">
    <property type="entry name" value="Tetracycline Repressor, domain 2"/>
    <property type="match status" value="1"/>
</dbReference>
<dbReference type="GO" id="GO:0000976">
    <property type="term" value="F:transcription cis-regulatory region binding"/>
    <property type="evidence" value="ECO:0007669"/>
    <property type="project" value="TreeGrafter"/>
</dbReference>
<dbReference type="SUPFAM" id="SSF46689">
    <property type="entry name" value="Homeodomain-like"/>
    <property type="match status" value="1"/>
</dbReference>
<dbReference type="PANTHER" id="PTHR30055">
    <property type="entry name" value="HTH-TYPE TRANSCRIPTIONAL REGULATOR RUTR"/>
    <property type="match status" value="1"/>
</dbReference>
<evidence type="ECO:0000256" key="3">
    <source>
        <dbReference type="ARBA" id="ARBA00023125"/>
    </source>
</evidence>
<dbReference type="STRING" id="134849.SAMN05443668_10236"/>
<protein>
    <submittedName>
        <fullName evidence="7">Transcriptional regulator, TetR family</fullName>
    </submittedName>
</protein>
<organism evidence="7 8">
    <name type="scientific">Cryptosporangium aurantiacum</name>
    <dbReference type="NCBI Taxonomy" id="134849"/>
    <lineage>
        <taxon>Bacteria</taxon>
        <taxon>Bacillati</taxon>
        <taxon>Actinomycetota</taxon>
        <taxon>Actinomycetes</taxon>
        <taxon>Cryptosporangiales</taxon>
        <taxon>Cryptosporangiaceae</taxon>
        <taxon>Cryptosporangium</taxon>
    </lineage>
</organism>
<evidence type="ECO:0000256" key="5">
    <source>
        <dbReference type="PROSITE-ProRule" id="PRU00335"/>
    </source>
</evidence>
<name>A0A1M7MBA7_9ACTN</name>
<dbReference type="OrthoDB" id="5243387at2"/>
<dbReference type="InterPro" id="IPR001647">
    <property type="entry name" value="HTH_TetR"/>
</dbReference>
<evidence type="ECO:0000256" key="4">
    <source>
        <dbReference type="ARBA" id="ARBA00023163"/>
    </source>
</evidence>
<dbReference type="SUPFAM" id="SSF48498">
    <property type="entry name" value="Tetracyclin repressor-like, C-terminal domain"/>
    <property type="match status" value="1"/>
</dbReference>
<keyword evidence="1" id="KW-0678">Repressor</keyword>
<keyword evidence="2" id="KW-0805">Transcription regulation</keyword>
<feature type="DNA-binding region" description="H-T-H motif" evidence="5">
    <location>
        <begin position="37"/>
        <end position="56"/>
    </location>
</feature>
<dbReference type="InterPro" id="IPR009057">
    <property type="entry name" value="Homeodomain-like_sf"/>
</dbReference>
<dbReference type="Proteomes" id="UP000184440">
    <property type="component" value="Unassembled WGS sequence"/>
</dbReference>
<keyword evidence="3 5" id="KW-0238">DNA-binding</keyword>
<dbReference type="InterPro" id="IPR036271">
    <property type="entry name" value="Tet_transcr_reg_TetR-rel_C_sf"/>
</dbReference>
<keyword evidence="8" id="KW-1185">Reference proteome</keyword>
<dbReference type="PROSITE" id="PS50977">
    <property type="entry name" value="HTH_TETR_2"/>
    <property type="match status" value="1"/>
</dbReference>
<dbReference type="PANTHER" id="PTHR30055:SF200">
    <property type="entry name" value="HTH-TYPE TRANSCRIPTIONAL REPRESSOR BDCR"/>
    <property type="match status" value="1"/>
</dbReference>
<keyword evidence="4" id="KW-0804">Transcription</keyword>
<evidence type="ECO:0000313" key="8">
    <source>
        <dbReference type="Proteomes" id="UP000184440"/>
    </source>
</evidence>
<dbReference type="Pfam" id="PF00440">
    <property type="entry name" value="TetR_N"/>
    <property type="match status" value="1"/>
</dbReference>
<dbReference type="EMBL" id="FRCS01000002">
    <property type="protein sequence ID" value="SHM87556.1"/>
    <property type="molecule type" value="Genomic_DNA"/>
</dbReference>
<feature type="domain" description="HTH tetR-type" evidence="6">
    <location>
        <begin position="14"/>
        <end position="74"/>
    </location>
</feature>
<dbReference type="GO" id="GO:0003700">
    <property type="term" value="F:DNA-binding transcription factor activity"/>
    <property type="evidence" value="ECO:0007669"/>
    <property type="project" value="TreeGrafter"/>
</dbReference>
<dbReference type="AlphaFoldDB" id="A0A1M7MBA7"/>
<dbReference type="PRINTS" id="PR00455">
    <property type="entry name" value="HTHTETR"/>
</dbReference>
<evidence type="ECO:0000256" key="2">
    <source>
        <dbReference type="ARBA" id="ARBA00023015"/>
    </source>
</evidence>
<evidence type="ECO:0000313" key="7">
    <source>
        <dbReference type="EMBL" id="SHM87556.1"/>
    </source>
</evidence>
<gene>
    <name evidence="7" type="ORF">SAMN05443668_10236</name>
</gene>
<proteinExistence type="predicted"/>
<dbReference type="InterPro" id="IPR039538">
    <property type="entry name" value="BetI_C"/>
</dbReference>
<evidence type="ECO:0000259" key="6">
    <source>
        <dbReference type="PROSITE" id="PS50977"/>
    </source>
</evidence>
<reference evidence="7 8" key="1">
    <citation type="submission" date="2016-11" db="EMBL/GenBank/DDBJ databases">
        <authorList>
            <person name="Jaros S."/>
            <person name="Januszkiewicz K."/>
            <person name="Wedrychowicz H."/>
        </authorList>
    </citation>
    <scope>NUCLEOTIDE SEQUENCE [LARGE SCALE GENOMIC DNA]</scope>
    <source>
        <strain evidence="7 8">DSM 46144</strain>
    </source>
</reference>
<sequence length="222" mass="24797">MASPKQSSDVPVPDQRREQMLQAAVEVICERGFSDTRIADVAKRTGASPALVIYYFGTKDGLLTAAFRYSEDQFYSRTADVLEQLGTAAARLETLVRLTCVREGAGEDPGAWGLWFDLWAQAFRHPEVARDRVESDQRWRDTIARVVRDGQRTGEFAELDVLEFAVTFSALLDGLSIQVALSDPEVDSDRATAIAMRFASDALGFEWAAPTRRGRYAAKRRR</sequence>
<evidence type="ECO:0000256" key="1">
    <source>
        <dbReference type="ARBA" id="ARBA00022491"/>
    </source>
</evidence>
<accession>A0A1M7MBA7</accession>
<dbReference type="InterPro" id="IPR050109">
    <property type="entry name" value="HTH-type_TetR-like_transc_reg"/>
</dbReference>
<dbReference type="Pfam" id="PF13977">
    <property type="entry name" value="TetR_C_6"/>
    <property type="match status" value="1"/>
</dbReference>